<keyword evidence="2" id="KW-1185">Reference proteome</keyword>
<proteinExistence type="predicted"/>
<evidence type="ECO:0000313" key="1">
    <source>
        <dbReference type="EMBL" id="SDC82963.1"/>
    </source>
</evidence>
<name>A0A1G6PS28_9GAMM</name>
<sequence>MSTEQIEQLVKRTQVEYSRIAGEPVEAQQIGSAIYVFGSELATLRLFRKMPNKRQGYSANLERFYFTFDIPF</sequence>
<dbReference type="GeneID" id="57609142"/>
<dbReference type="RefSeq" id="WP_017362226.1">
    <property type="nucleotide sequence ID" value="NZ_FMZQ01000007.1"/>
</dbReference>
<organism evidence="1 2">
    <name type="scientific">Ectopseudomonas chengduensis</name>
    <dbReference type="NCBI Taxonomy" id="489632"/>
    <lineage>
        <taxon>Bacteria</taxon>
        <taxon>Pseudomonadati</taxon>
        <taxon>Pseudomonadota</taxon>
        <taxon>Gammaproteobacteria</taxon>
        <taxon>Pseudomonadales</taxon>
        <taxon>Pseudomonadaceae</taxon>
        <taxon>Ectopseudomonas</taxon>
    </lineage>
</organism>
<accession>A0A1G6PS28</accession>
<dbReference type="Proteomes" id="UP000199467">
    <property type="component" value="Unassembled WGS sequence"/>
</dbReference>
<dbReference type="AlphaFoldDB" id="A0A1G6PS28"/>
<gene>
    <name evidence="1" type="ORF">SAMN05216576_10768</name>
</gene>
<evidence type="ECO:0000313" key="2">
    <source>
        <dbReference type="Proteomes" id="UP000199467"/>
    </source>
</evidence>
<dbReference type="EMBL" id="FMZQ01000007">
    <property type="protein sequence ID" value="SDC82963.1"/>
    <property type="molecule type" value="Genomic_DNA"/>
</dbReference>
<protein>
    <submittedName>
        <fullName evidence="1">Uncharacterized protein</fullName>
    </submittedName>
</protein>
<reference evidence="2" key="1">
    <citation type="submission" date="2016-10" db="EMBL/GenBank/DDBJ databases">
        <authorList>
            <person name="Varghese N."/>
            <person name="Submissions S."/>
        </authorList>
    </citation>
    <scope>NUCLEOTIDE SEQUENCE [LARGE SCALE GENOMIC DNA]</scope>
    <source>
        <strain evidence="2">DSM 26382</strain>
    </source>
</reference>